<comment type="caution">
    <text evidence="1">The sequence shown here is derived from an EMBL/GenBank/DDBJ whole genome shotgun (WGS) entry which is preliminary data.</text>
</comment>
<dbReference type="Proteomes" id="UP000318943">
    <property type="component" value="Unassembled WGS sequence"/>
</dbReference>
<proteinExistence type="predicted"/>
<reference evidence="1 2" key="1">
    <citation type="submission" date="2019-05" db="EMBL/GenBank/DDBJ databases">
        <title>Whole genome sequence analysis of Cupriavidus campinensis S14E4C strain.</title>
        <authorList>
            <person name="Abbaszade G."/>
            <person name="Szabo A."/>
            <person name="Toumi M."/>
            <person name="Toth E."/>
        </authorList>
    </citation>
    <scope>NUCLEOTIDE SEQUENCE [LARGE SCALE GENOMIC DNA]</scope>
    <source>
        <strain evidence="1 2">S14E4C</strain>
    </source>
</reference>
<evidence type="ECO:0000313" key="1">
    <source>
        <dbReference type="EMBL" id="TSP13880.1"/>
    </source>
</evidence>
<name>A0ABY3ESK3_9BURK</name>
<accession>A0ABY3ESK3</accession>
<sequence length="62" mass="6003">MRQFGWVGALGAIAVLATGITTWAAADGGLAPPCARGVLLGAQHADGTNAASQASGPPYPVA</sequence>
<evidence type="ECO:0000313" key="2">
    <source>
        <dbReference type="Proteomes" id="UP000318943"/>
    </source>
</evidence>
<organism evidence="1 2">
    <name type="scientific">Cupriavidus campinensis</name>
    <dbReference type="NCBI Taxonomy" id="151783"/>
    <lineage>
        <taxon>Bacteria</taxon>
        <taxon>Pseudomonadati</taxon>
        <taxon>Pseudomonadota</taxon>
        <taxon>Betaproteobacteria</taxon>
        <taxon>Burkholderiales</taxon>
        <taxon>Burkholderiaceae</taxon>
        <taxon>Cupriavidus</taxon>
    </lineage>
</organism>
<gene>
    <name evidence="1" type="ORF">FGG12_05225</name>
</gene>
<protein>
    <submittedName>
        <fullName evidence="1">Uncharacterized protein</fullName>
    </submittedName>
</protein>
<dbReference type="RefSeq" id="WP_144196573.1">
    <property type="nucleotide sequence ID" value="NZ_VCIZ01000002.1"/>
</dbReference>
<keyword evidence="2" id="KW-1185">Reference proteome</keyword>
<dbReference type="EMBL" id="VCIZ01000002">
    <property type="protein sequence ID" value="TSP13880.1"/>
    <property type="molecule type" value="Genomic_DNA"/>
</dbReference>